<evidence type="ECO:0000313" key="2">
    <source>
        <dbReference type="EMBL" id="JAI54234.1"/>
    </source>
</evidence>
<dbReference type="PANTHER" id="PTHR14942:SF0">
    <property type="entry name" value="U11_U12 SMALL NUCLEAR RIBONUCLEOPROTEIN 25 KDA PROTEIN"/>
    <property type="match status" value="1"/>
</dbReference>
<dbReference type="GO" id="GO:0000398">
    <property type="term" value="P:mRNA splicing, via spliceosome"/>
    <property type="evidence" value="ECO:0007669"/>
    <property type="project" value="InterPro"/>
</dbReference>
<protein>
    <recommendedName>
        <fullName evidence="1">SNRNP25 ubiquitin-like domain-containing protein</fullName>
    </recommendedName>
</protein>
<feature type="non-terminal residue" evidence="2">
    <location>
        <position position="1"/>
    </location>
</feature>
<dbReference type="EMBL" id="GDKW01002361">
    <property type="protein sequence ID" value="JAI54234.1"/>
    <property type="molecule type" value="mRNA"/>
</dbReference>
<dbReference type="CDD" id="cd17058">
    <property type="entry name" value="Ubl_SNRNP25"/>
    <property type="match status" value="1"/>
</dbReference>
<dbReference type="SUPFAM" id="SSF54236">
    <property type="entry name" value="Ubiquitin-like"/>
    <property type="match status" value="1"/>
</dbReference>
<dbReference type="PANTHER" id="PTHR14942">
    <property type="entry name" value="U11/U12 SMALL NUCLEAR RIBONUCLEOPROTEIN 25 KDA PROTEIN"/>
    <property type="match status" value="1"/>
</dbReference>
<dbReference type="Pfam" id="PF18036">
    <property type="entry name" value="Ubiquitin_4"/>
    <property type="match status" value="1"/>
</dbReference>
<evidence type="ECO:0000259" key="1">
    <source>
        <dbReference type="Pfam" id="PF18036"/>
    </source>
</evidence>
<dbReference type="InterPro" id="IPR029071">
    <property type="entry name" value="Ubiquitin-like_domsf"/>
</dbReference>
<dbReference type="InterPro" id="IPR039690">
    <property type="entry name" value="SNRNP25"/>
</dbReference>
<dbReference type="InterPro" id="IPR040610">
    <property type="entry name" value="SNRNP25_ubiquitin"/>
</dbReference>
<dbReference type="Gene3D" id="3.10.20.90">
    <property type="entry name" value="Phosphatidylinositol 3-kinase Catalytic Subunit, Chain A, domain 1"/>
    <property type="match status" value="1"/>
</dbReference>
<proteinExistence type="evidence at transcript level"/>
<sequence length="167" mass="19369">IEKKTLKMENYKDPENDEDVKFVHSELVEITTKTVCDLIEGDSLLKDLPRDVTLEEVTSMLALQHGQSMKVYIYKDNGECLPIVVGLGATVLDLKRAVRRHITLMLERQGETRCLSWRYVWRNNYLSYNGHLLDNDSTALSEYGICNKVKLHFVKRFRTKSSIKHSH</sequence>
<organism evidence="2">
    <name type="scientific">Rhodnius neglectus</name>
    <dbReference type="NCBI Taxonomy" id="72488"/>
    <lineage>
        <taxon>Eukaryota</taxon>
        <taxon>Metazoa</taxon>
        <taxon>Ecdysozoa</taxon>
        <taxon>Arthropoda</taxon>
        <taxon>Hexapoda</taxon>
        <taxon>Insecta</taxon>
        <taxon>Pterygota</taxon>
        <taxon>Neoptera</taxon>
        <taxon>Paraneoptera</taxon>
        <taxon>Hemiptera</taxon>
        <taxon>Heteroptera</taxon>
        <taxon>Panheteroptera</taxon>
        <taxon>Cimicomorpha</taxon>
        <taxon>Reduviidae</taxon>
        <taxon>Triatominae</taxon>
        <taxon>Rhodnius</taxon>
    </lineage>
</organism>
<feature type="domain" description="SNRNP25 ubiquitin-like" evidence="1">
    <location>
        <begin position="69"/>
        <end position="156"/>
    </location>
</feature>
<reference evidence="2" key="1">
    <citation type="journal article" date="2016" name="PLoS Negl. Trop. Dis.">
        <title>A Deep Insight into the Sialome of Rhodnius neglectus, a Vector of Chagas Disease.</title>
        <authorList>
            <person name="Santiago P.B."/>
            <person name="Assumpcao T.C."/>
            <person name="Araujo C.N."/>
            <person name="Bastos I.M."/>
            <person name="Neves D."/>
            <person name="Silva I.G."/>
            <person name="Charneau S."/>
            <person name="Queiroz R.M."/>
            <person name="Raiol T."/>
            <person name="Oliveira J.V."/>
            <person name="Sousa M.V."/>
            <person name="Calvo E."/>
            <person name="Ribeiro J.M."/>
            <person name="Santana J.M."/>
        </authorList>
    </citation>
    <scope>NUCLEOTIDE SEQUENCE</scope>
    <source>
        <tissue evidence="2">Salivary glands</tissue>
    </source>
</reference>
<dbReference type="GO" id="GO:0005689">
    <property type="term" value="C:U12-type spliceosomal complex"/>
    <property type="evidence" value="ECO:0007669"/>
    <property type="project" value="TreeGrafter"/>
</dbReference>
<dbReference type="AlphaFoldDB" id="A0A0P4VJB4"/>
<name>A0A0P4VJB4_9HEMI</name>
<accession>A0A0P4VJB4</accession>